<reference evidence="1" key="1">
    <citation type="submission" date="2020-08" db="EMBL/GenBank/DDBJ databases">
        <title>Multicomponent nature underlies the extraordinary mechanical properties of spider dragline silk.</title>
        <authorList>
            <person name="Kono N."/>
            <person name="Nakamura H."/>
            <person name="Mori M."/>
            <person name="Yoshida Y."/>
            <person name="Ohtoshi R."/>
            <person name="Malay A.D."/>
            <person name="Moran D.A.P."/>
            <person name="Tomita M."/>
            <person name="Numata K."/>
            <person name="Arakawa K."/>
        </authorList>
    </citation>
    <scope>NUCLEOTIDE SEQUENCE</scope>
</reference>
<comment type="caution">
    <text evidence="1">The sequence shown here is derived from an EMBL/GenBank/DDBJ whole genome shotgun (WGS) entry which is preliminary data.</text>
</comment>
<proteinExistence type="predicted"/>
<gene>
    <name evidence="1" type="ORF">TNCV_1090162</name>
</gene>
<dbReference type="EMBL" id="BMAU01021343">
    <property type="protein sequence ID" value="GFY17241.1"/>
    <property type="molecule type" value="Genomic_DNA"/>
</dbReference>
<sequence length="89" mass="10158">MSDIMDFSPTQQIQVAAYENLRDTVHGISALHSSMFEDVRSPSPKNSYMELYQMSTQAMARKKDEMVRELKTLPHVLEMIATNIKSPLP</sequence>
<name>A0A8X6SZL4_TRICX</name>
<evidence type="ECO:0000313" key="2">
    <source>
        <dbReference type="Proteomes" id="UP000887159"/>
    </source>
</evidence>
<organism evidence="1 2">
    <name type="scientific">Trichonephila clavipes</name>
    <name type="common">Golden silk orbweaver</name>
    <name type="synonym">Nephila clavipes</name>
    <dbReference type="NCBI Taxonomy" id="2585209"/>
    <lineage>
        <taxon>Eukaryota</taxon>
        <taxon>Metazoa</taxon>
        <taxon>Ecdysozoa</taxon>
        <taxon>Arthropoda</taxon>
        <taxon>Chelicerata</taxon>
        <taxon>Arachnida</taxon>
        <taxon>Araneae</taxon>
        <taxon>Araneomorphae</taxon>
        <taxon>Entelegynae</taxon>
        <taxon>Araneoidea</taxon>
        <taxon>Nephilidae</taxon>
        <taxon>Trichonephila</taxon>
    </lineage>
</organism>
<dbReference type="AlphaFoldDB" id="A0A8X6SZL4"/>
<accession>A0A8X6SZL4</accession>
<dbReference type="Proteomes" id="UP000887159">
    <property type="component" value="Unassembled WGS sequence"/>
</dbReference>
<keyword evidence="2" id="KW-1185">Reference proteome</keyword>
<evidence type="ECO:0000313" key="1">
    <source>
        <dbReference type="EMBL" id="GFY17241.1"/>
    </source>
</evidence>
<protein>
    <submittedName>
        <fullName evidence="1">Uncharacterized protein</fullName>
    </submittedName>
</protein>